<dbReference type="InterPro" id="IPR017938">
    <property type="entry name" value="Riboflavin_synthase-like_b-brl"/>
</dbReference>
<protein>
    <submittedName>
        <fullName evidence="4">NADPH-dependent ferric siderophore reductase</fullName>
    </submittedName>
</protein>
<evidence type="ECO:0000256" key="1">
    <source>
        <dbReference type="ARBA" id="ARBA00035644"/>
    </source>
</evidence>
<proteinExistence type="inferred from homology"/>
<dbReference type="PANTHER" id="PTHR30157">
    <property type="entry name" value="FERRIC REDUCTASE, NADPH-DEPENDENT"/>
    <property type="match status" value="1"/>
</dbReference>
<dbReference type="PANTHER" id="PTHR30157:SF0">
    <property type="entry name" value="NADPH-DEPENDENT FERRIC-CHELATE REDUCTASE"/>
    <property type="match status" value="1"/>
</dbReference>
<organism evidence="4 5">
    <name type="scientific">Halopseudomonas pachastrellae</name>
    <dbReference type="NCBI Taxonomy" id="254161"/>
    <lineage>
        <taxon>Bacteria</taxon>
        <taxon>Pseudomonadati</taxon>
        <taxon>Pseudomonadota</taxon>
        <taxon>Gammaproteobacteria</taxon>
        <taxon>Pseudomonadales</taxon>
        <taxon>Pseudomonadaceae</taxon>
        <taxon>Halopseudomonas</taxon>
    </lineage>
</organism>
<evidence type="ECO:0000313" key="4">
    <source>
        <dbReference type="EMBL" id="ONM44197.1"/>
    </source>
</evidence>
<name>A0A1S8DIH3_9GAMM</name>
<accession>A0A1S8DIH3</accession>
<dbReference type="InterPro" id="IPR039374">
    <property type="entry name" value="SIP_fam"/>
</dbReference>
<evidence type="ECO:0000256" key="2">
    <source>
        <dbReference type="SAM" id="MobiDB-lite"/>
    </source>
</evidence>
<dbReference type="RefSeq" id="WP_083726842.1">
    <property type="nucleotide sequence ID" value="NZ_FOUD01000006.1"/>
</dbReference>
<dbReference type="GO" id="GO:0016491">
    <property type="term" value="F:oxidoreductase activity"/>
    <property type="evidence" value="ECO:0007669"/>
    <property type="project" value="InterPro"/>
</dbReference>
<reference evidence="4 5" key="1">
    <citation type="submission" date="2017-01" db="EMBL/GenBank/DDBJ databases">
        <title>Draft genome sequence of Pseudomonas pachastrellae type strain CCUG 46540T from a deep sea.</title>
        <authorList>
            <person name="Gomila M."/>
            <person name="Mulet M."/>
            <person name="Lalucat J."/>
            <person name="Garcia-Valdes E."/>
        </authorList>
    </citation>
    <scope>NUCLEOTIDE SEQUENCE [LARGE SCALE GENOMIC DNA]</scope>
    <source>
        <strain evidence="4 5">CCUG 46540</strain>
    </source>
</reference>
<dbReference type="InterPro" id="IPR017927">
    <property type="entry name" value="FAD-bd_FR_type"/>
</dbReference>
<dbReference type="Pfam" id="PF08021">
    <property type="entry name" value="FAD_binding_9"/>
    <property type="match status" value="1"/>
</dbReference>
<evidence type="ECO:0000259" key="3">
    <source>
        <dbReference type="PROSITE" id="PS51384"/>
    </source>
</evidence>
<keyword evidence="5" id="KW-1185">Reference proteome</keyword>
<dbReference type="OrthoDB" id="9814826at2"/>
<feature type="domain" description="FAD-binding FR-type" evidence="3">
    <location>
        <begin position="4"/>
        <end position="108"/>
    </location>
</feature>
<dbReference type="CDD" id="cd06193">
    <property type="entry name" value="siderophore_interacting"/>
    <property type="match status" value="1"/>
</dbReference>
<feature type="region of interest" description="Disordered" evidence="2">
    <location>
        <begin position="231"/>
        <end position="251"/>
    </location>
</feature>
<dbReference type="SUPFAM" id="SSF63380">
    <property type="entry name" value="Riboflavin synthase domain-like"/>
    <property type="match status" value="1"/>
</dbReference>
<dbReference type="STRING" id="254161.SAMN05216256_106145"/>
<dbReference type="AlphaFoldDB" id="A0A1S8DIH3"/>
<dbReference type="Gene3D" id="3.40.50.80">
    <property type="entry name" value="Nucleotide-binding domain of ferredoxin-NADP reductase (FNR) module"/>
    <property type="match status" value="1"/>
</dbReference>
<dbReference type="InterPro" id="IPR007037">
    <property type="entry name" value="SIP_rossman_dom"/>
</dbReference>
<dbReference type="EMBL" id="MUBC01000016">
    <property type="protein sequence ID" value="ONM44197.1"/>
    <property type="molecule type" value="Genomic_DNA"/>
</dbReference>
<evidence type="ECO:0000313" key="5">
    <source>
        <dbReference type="Proteomes" id="UP000242847"/>
    </source>
</evidence>
<dbReference type="InterPro" id="IPR013113">
    <property type="entry name" value="SIP_FAD-bd"/>
</dbReference>
<dbReference type="Proteomes" id="UP000242847">
    <property type="component" value="Unassembled WGS sequence"/>
</dbReference>
<sequence>MARPTPRTLHVIGKQAVSRNMLRVTLGGEGMQAFPDDQAGAYIKLIFPATAEQPQLMRTYTVRAQREHEIDVDFVLHDDGGPASLWASDCQPGDSILVGGPGPRKSLHEGPDWYLIAGDMTALPAISVNLESLPQDARGVAVLEILDEADIQPLQVPDGIELIWLVNSHPGDESHPLVERIRQIDWSPGRVQVWAACEFGSMRALRQFLREEREVARGDLYISSYWKNGSSEDQHKLAKRADAEQADQRPA</sequence>
<gene>
    <name evidence="4" type="ORF">BXT89_08945</name>
</gene>
<dbReference type="Gene3D" id="2.40.30.10">
    <property type="entry name" value="Translation factors"/>
    <property type="match status" value="1"/>
</dbReference>
<comment type="caution">
    <text evidence="4">The sequence shown here is derived from an EMBL/GenBank/DDBJ whole genome shotgun (WGS) entry which is preliminary data.</text>
</comment>
<comment type="similarity">
    <text evidence="1">Belongs to the SIP oxidoreductase family.</text>
</comment>
<dbReference type="PROSITE" id="PS51384">
    <property type="entry name" value="FAD_FR"/>
    <property type="match status" value="1"/>
</dbReference>
<dbReference type="Pfam" id="PF04954">
    <property type="entry name" value="SIP"/>
    <property type="match status" value="1"/>
</dbReference>
<dbReference type="InterPro" id="IPR039261">
    <property type="entry name" value="FNR_nucleotide-bd"/>
</dbReference>